<feature type="region of interest" description="Disordered" evidence="1">
    <location>
        <begin position="1"/>
        <end position="40"/>
    </location>
</feature>
<reference evidence="3 4" key="1">
    <citation type="submission" date="2018-10" db="EMBL/GenBank/DDBJ databases">
        <title>Genomic Encyclopedia of Archaeal and Bacterial Type Strains, Phase II (KMG-II): from individual species to whole genera.</title>
        <authorList>
            <person name="Goeker M."/>
        </authorList>
    </citation>
    <scope>NUCLEOTIDE SEQUENCE [LARGE SCALE GENOMIC DNA]</scope>
    <source>
        <strain evidence="3 4">DSM 45657</strain>
    </source>
</reference>
<evidence type="ECO:0000256" key="1">
    <source>
        <dbReference type="SAM" id="MobiDB-lite"/>
    </source>
</evidence>
<evidence type="ECO:0000256" key="2">
    <source>
        <dbReference type="SAM" id="Phobius"/>
    </source>
</evidence>
<dbReference type="RefSeq" id="WP_121391212.1">
    <property type="nucleotide sequence ID" value="NZ_RCDD01000002.1"/>
</dbReference>
<feature type="transmembrane region" description="Helical" evidence="2">
    <location>
        <begin position="46"/>
        <end position="67"/>
    </location>
</feature>
<keyword evidence="4" id="KW-1185">Reference proteome</keyword>
<gene>
    <name evidence="3" type="ORF">CLV68_2951</name>
</gene>
<dbReference type="Proteomes" id="UP000282454">
    <property type="component" value="Unassembled WGS sequence"/>
</dbReference>
<comment type="caution">
    <text evidence="3">The sequence shown here is derived from an EMBL/GenBank/DDBJ whole genome shotgun (WGS) entry which is preliminary data.</text>
</comment>
<feature type="region of interest" description="Disordered" evidence="1">
    <location>
        <begin position="65"/>
        <end position="131"/>
    </location>
</feature>
<feature type="compositionally biased region" description="Basic and acidic residues" evidence="1">
    <location>
        <begin position="114"/>
        <end position="131"/>
    </location>
</feature>
<proteinExistence type="predicted"/>
<organism evidence="3 4">
    <name type="scientific">Actinokineospora cianjurensis</name>
    <dbReference type="NCBI Taxonomy" id="585224"/>
    <lineage>
        <taxon>Bacteria</taxon>
        <taxon>Bacillati</taxon>
        <taxon>Actinomycetota</taxon>
        <taxon>Actinomycetes</taxon>
        <taxon>Pseudonocardiales</taxon>
        <taxon>Pseudonocardiaceae</taxon>
        <taxon>Actinokineospora</taxon>
    </lineage>
</organism>
<sequence>MSQTPDQQSEQTAPVAEAVQGPEQQMPTFAAPQVSTGKGKWRVGRAVVAAVAAGMLVVGGAAGFALGHGAADHGPGMSASHQERGDDQGQRQDQRSGQRSEANGDTPPGATDGGENRRRPQGDRQGDASGG</sequence>
<feature type="compositionally biased region" description="Polar residues" evidence="1">
    <location>
        <begin position="1"/>
        <end position="12"/>
    </location>
</feature>
<name>A0A421B297_9PSEU</name>
<keyword evidence="2" id="KW-1133">Transmembrane helix</keyword>
<evidence type="ECO:0000313" key="3">
    <source>
        <dbReference type="EMBL" id="RLK58484.1"/>
    </source>
</evidence>
<keyword evidence="2" id="KW-0812">Transmembrane</keyword>
<evidence type="ECO:0000313" key="4">
    <source>
        <dbReference type="Proteomes" id="UP000282454"/>
    </source>
</evidence>
<feature type="compositionally biased region" description="Basic and acidic residues" evidence="1">
    <location>
        <begin position="81"/>
        <end position="98"/>
    </location>
</feature>
<dbReference type="AlphaFoldDB" id="A0A421B297"/>
<dbReference type="EMBL" id="RCDD01000002">
    <property type="protein sequence ID" value="RLK58484.1"/>
    <property type="molecule type" value="Genomic_DNA"/>
</dbReference>
<accession>A0A421B297</accession>
<keyword evidence="2" id="KW-0472">Membrane</keyword>
<protein>
    <submittedName>
        <fullName evidence="3">Uncharacterized protein</fullName>
    </submittedName>
</protein>